<feature type="region of interest" description="Disordered" evidence="6">
    <location>
        <begin position="593"/>
        <end position="618"/>
    </location>
</feature>
<dbReference type="PANTHER" id="PTHR15348">
    <property type="entry name" value="AT-RICH INTERACTIVE DOMAIN-CONTAINING PROTEIN ARID DOMAIN- CONTAINING PROTEIN DEAD RINGER PROTEIN B-CELL REGULATOR OF IGH TRANSCRIPTION BRIGHT"/>
    <property type="match status" value="1"/>
</dbReference>
<feature type="domain" description="ARID" evidence="7">
    <location>
        <begin position="248"/>
        <end position="340"/>
    </location>
</feature>
<dbReference type="STRING" id="64791.A0A151X3S6"/>
<keyword evidence="2" id="KW-0805">Transcription regulation</keyword>
<evidence type="ECO:0000313" key="9">
    <source>
        <dbReference type="Proteomes" id="UP000075809"/>
    </source>
</evidence>
<evidence type="ECO:0000256" key="3">
    <source>
        <dbReference type="ARBA" id="ARBA00023125"/>
    </source>
</evidence>
<evidence type="ECO:0000256" key="1">
    <source>
        <dbReference type="ARBA" id="ARBA00004123"/>
    </source>
</evidence>
<reference evidence="8 9" key="1">
    <citation type="submission" date="2015-09" db="EMBL/GenBank/DDBJ databases">
        <title>Trachymyrmex zeteki WGS genome.</title>
        <authorList>
            <person name="Nygaard S."/>
            <person name="Hu H."/>
            <person name="Boomsma J."/>
            <person name="Zhang G."/>
        </authorList>
    </citation>
    <scope>NUCLEOTIDE SEQUENCE [LARGE SCALE GENOMIC DNA]</scope>
    <source>
        <strain evidence="8">Tzet28-1</strain>
        <tissue evidence="8">Whole body</tissue>
    </source>
</reference>
<feature type="compositionally biased region" description="Polar residues" evidence="6">
    <location>
        <begin position="343"/>
        <end position="353"/>
    </location>
</feature>
<dbReference type="GO" id="GO:0006357">
    <property type="term" value="P:regulation of transcription by RNA polymerase II"/>
    <property type="evidence" value="ECO:0007669"/>
    <property type="project" value="InterPro"/>
</dbReference>
<sequence>MDTADEQDLENPGGGSMANGANGTNGTNGANGQHQTPEGSLYQEEKSEDESDMEDETQDEEDLLSPPLQVNPQALDAAAGASSLAHLSNLMNHPQLLTKFRLEHTEADMLQGRNSLEVLQAAMSSGNFGLFPPLYMSSPPPPPPPPPSLPSQSSQNNHSQIAGSLGNQIGDQALACSTTSSRPASTSQSNESSPPRCRNNGESQGNSRNNGEAREGETRAASVNSQHPPGTNWSFEEQFRQLYELDDTPERKVFLDDLFTFMQSRGTPISRLPIMAKSVLDLYELYKLVVLRGGLVEVINKKLWQEIIKGLRLPASITSAAFTLRTQYMKYLYPYEKEKEGLSTQEQLQTAIETNRRESRRNNYAAYPDNQVSRNQHNSLPPNPMPLPLSIAQMAVAANESQHHVVNGHPHGPQHHPQHLPPNLVSDYMLRILRDRNTMSNNPIIQGSTSTPPPAMAEGFKTGLHLWNMYSPGNNNMYPGAQPFSPSSSHSPLAPANSPEPQREALDLANSGNRSVGSPSFGGELKRNQEAVELSSPTSSTKRMFLPDVEVNNMVHSLRIRQMVSTRDPTRRRELEISVDIDGILYEGVLAVKQEGSSNGSTSSSPDNNGKRTQNNES</sequence>
<evidence type="ECO:0000259" key="7">
    <source>
        <dbReference type="PROSITE" id="PS51011"/>
    </source>
</evidence>
<dbReference type="GO" id="GO:0003677">
    <property type="term" value="F:DNA binding"/>
    <property type="evidence" value="ECO:0007669"/>
    <property type="project" value="UniProtKB-KW"/>
</dbReference>
<dbReference type="PROSITE" id="PS51011">
    <property type="entry name" value="ARID"/>
    <property type="match status" value="1"/>
</dbReference>
<evidence type="ECO:0000256" key="2">
    <source>
        <dbReference type="ARBA" id="ARBA00023015"/>
    </source>
</evidence>
<feature type="compositionally biased region" description="Polar residues" evidence="6">
    <location>
        <begin position="221"/>
        <end position="233"/>
    </location>
</feature>
<keyword evidence="9" id="KW-1185">Reference proteome</keyword>
<gene>
    <name evidence="8" type="ORF">ALC60_06078</name>
</gene>
<accession>A0A151X3S6</accession>
<organism evidence="8 9">
    <name type="scientific">Mycetomoellerius zeteki</name>
    <dbReference type="NCBI Taxonomy" id="64791"/>
    <lineage>
        <taxon>Eukaryota</taxon>
        <taxon>Metazoa</taxon>
        <taxon>Ecdysozoa</taxon>
        <taxon>Arthropoda</taxon>
        <taxon>Hexapoda</taxon>
        <taxon>Insecta</taxon>
        <taxon>Pterygota</taxon>
        <taxon>Neoptera</taxon>
        <taxon>Endopterygota</taxon>
        <taxon>Hymenoptera</taxon>
        <taxon>Apocrita</taxon>
        <taxon>Aculeata</taxon>
        <taxon>Formicoidea</taxon>
        <taxon>Formicidae</taxon>
        <taxon>Myrmicinae</taxon>
        <taxon>Mycetomoellerius</taxon>
    </lineage>
</organism>
<feature type="region of interest" description="Disordered" evidence="6">
    <location>
        <begin position="1"/>
        <end position="63"/>
    </location>
</feature>
<keyword evidence="4" id="KW-0804">Transcription</keyword>
<evidence type="ECO:0000256" key="4">
    <source>
        <dbReference type="ARBA" id="ARBA00023163"/>
    </source>
</evidence>
<dbReference type="SUPFAM" id="SSF46774">
    <property type="entry name" value="ARID-like"/>
    <property type="match status" value="1"/>
</dbReference>
<dbReference type="InterPro" id="IPR045147">
    <property type="entry name" value="ARI3A/B/C"/>
</dbReference>
<dbReference type="SMART" id="SM00501">
    <property type="entry name" value="BRIGHT"/>
    <property type="match status" value="1"/>
</dbReference>
<evidence type="ECO:0000256" key="5">
    <source>
        <dbReference type="ARBA" id="ARBA00023242"/>
    </source>
</evidence>
<feature type="region of interest" description="Disordered" evidence="6">
    <location>
        <begin position="132"/>
        <end position="164"/>
    </location>
</feature>
<comment type="subcellular location">
    <subcellularLocation>
        <location evidence="1">Nucleus</location>
    </subcellularLocation>
</comment>
<dbReference type="Proteomes" id="UP000075809">
    <property type="component" value="Unassembled WGS sequence"/>
</dbReference>
<feature type="compositionally biased region" description="Low complexity" evidence="6">
    <location>
        <begin position="596"/>
        <end position="608"/>
    </location>
</feature>
<feature type="compositionally biased region" description="Polar residues" evidence="6">
    <location>
        <begin position="200"/>
        <end position="210"/>
    </location>
</feature>
<evidence type="ECO:0000313" key="8">
    <source>
        <dbReference type="EMBL" id="KYQ55075.1"/>
    </source>
</evidence>
<feature type="compositionally biased region" description="Low complexity" evidence="6">
    <location>
        <begin position="18"/>
        <end position="32"/>
    </location>
</feature>
<feature type="compositionally biased region" description="Pro residues" evidence="6">
    <location>
        <begin position="138"/>
        <end position="149"/>
    </location>
</feature>
<dbReference type="InterPro" id="IPR001606">
    <property type="entry name" value="ARID_dom"/>
</dbReference>
<feature type="region of interest" description="Disordered" evidence="6">
    <location>
        <begin position="343"/>
        <end position="382"/>
    </location>
</feature>
<feature type="region of interest" description="Disordered" evidence="6">
    <location>
        <begin position="176"/>
        <end position="233"/>
    </location>
</feature>
<keyword evidence="3" id="KW-0238">DNA-binding</keyword>
<feature type="compositionally biased region" description="Polar residues" evidence="6">
    <location>
        <begin position="176"/>
        <end position="193"/>
    </location>
</feature>
<proteinExistence type="predicted"/>
<dbReference type="AlphaFoldDB" id="A0A151X3S6"/>
<dbReference type="SMART" id="SM01014">
    <property type="entry name" value="ARID"/>
    <property type="match status" value="1"/>
</dbReference>
<protein>
    <submittedName>
        <fullName evidence="8">Protein dead ringer</fullName>
    </submittedName>
</protein>
<dbReference type="FunFam" id="1.10.150.60:FF:000007">
    <property type="entry name" value="AT-rich interactive domain-containing protein 3C"/>
    <property type="match status" value="1"/>
</dbReference>
<keyword evidence="5" id="KW-0539">Nucleus</keyword>
<dbReference type="Pfam" id="PF01388">
    <property type="entry name" value="ARID"/>
    <property type="match status" value="1"/>
</dbReference>
<name>A0A151X3S6_9HYME</name>
<dbReference type="InterPro" id="IPR036431">
    <property type="entry name" value="ARID_dom_sf"/>
</dbReference>
<feature type="compositionally biased region" description="Low complexity" evidence="6">
    <location>
        <begin position="481"/>
        <end position="499"/>
    </location>
</feature>
<feature type="region of interest" description="Disordered" evidence="6">
    <location>
        <begin position="478"/>
        <end position="539"/>
    </location>
</feature>
<evidence type="ECO:0000256" key="6">
    <source>
        <dbReference type="SAM" id="MobiDB-lite"/>
    </source>
</evidence>
<feature type="compositionally biased region" description="Acidic residues" evidence="6">
    <location>
        <begin position="46"/>
        <end position="63"/>
    </location>
</feature>
<dbReference type="EMBL" id="KQ982557">
    <property type="protein sequence ID" value="KYQ55075.1"/>
    <property type="molecule type" value="Genomic_DNA"/>
</dbReference>
<dbReference type="PANTHER" id="PTHR15348:SF0">
    <property type="entry name" value="PROTEIN DEAD RINGER"/>
    <property type="match status" value="1"/>
</dbReference>
<dbReference type="Gene3D" id="1.10.150.60">
    <property type="entry name" value="ARID DNA-binding domain"/>
    <property type="match status" value="1"/>
</dbReference>
<dbReference type="GO" id="GO:0005634">
    <property type="term" value="C:nucleus"/>
    <property type="evidence" value="ECO:0007669"/>
    <property type="project" value="UniProtKB-SubCell"/>
</dbReference>